<keyword evidence="5" id="KW-0297">G-protein coupled receptor</keyword>
<feature type="transmembrane region" description="Helical" evidence="6">
    <location>
        <begin position="26"/>
        <end position="51"/>
    </location>
</feature>
<name>A0A7M7MZR9_STRPU</name>
<evidence type="ECO:0000256" key="3">
    <source>
        <dbReference type="ARBA" id="ARBA00022989"/>
    </source>
</evidence>
<feature type="transmembrane region" description="Helical" evidence="6">
    <location>
        <begin position="63"/>
        <end position="84"/>
    </location>
</feature>
<feature type="domain" description="G-protein coupled receptors family 1 profile" evidence="7">
    <location>
        <begin position="42"/>
        <end position="186"/>
    </location>
</feature>
<proteinExistence type="inferred from homology"/>
<dbReference type="GO" id="GO:0004930">
    <property type="term" value="F:G protein-coupled receptor activity"/>
    <property type="evidence" value="ECO:0007669"/>
    <property type="project" value="UniProtKB-KW"/>
</dbReference>
<accession>A0A7M7MZR9</accession>
<evidence type="ECO:0000313" key="9">
    <source>
        <dbReference type="Proteomes" id="UP000007110"/>
    </source>
</evidence>
<evidence type="ECO:0000256" key="5">
    <source>
        <dbReference type="RuleBase" id="RU000688"/>
    </source>
</evidence>
<dbReference type="PROSITE" id="PS00237">
    <property type="entry name" value="G_PROTEIN_RECEP_F1_1"/>
    <property type="match status" value="1"/>
</dbReference>
<evidence type="ECO:0000256" key="4">
    <source>
        <dbReference type="ARBA" id="ARBA00023136"/>
    </source>
</evidence>
<dbReference type="Pfam" id="PF00001">
    <property type="entry name" value="7tm_1"/>
    <property type="match status" value="1"/>
</dbReference>
<keyword evidence="5" id="KW-0807">Transducer</keyword>
<dbReference type="PANTHER" id="PTHR45698:SF1">
    <property type="entry name" value="TRACE AMINE-ASSOCIATED RECEPTOR 13C-LIKE"/>
    <property type="match status" value="1"/>
</dbReference>
<organism evidence="8 9">
    <name type="scientific">Strongylocentrotus purpuratus</name>
    <name type="common">Purple sea urchin</name>
    <dbReference type="NCBI Taxonomy" id="7668"/>
    <lineage>
        <taxon>Eukaryota</taxon>
        <taxon>Metazoa</taxon>
        <taxon>Echinodermata</taxon>
        <taxon>Eleutherozoa</taxon>
        <taxon>Echinozoa</taxon>
        <taxon>Echinoidea</taxon>
        <taxon>Euechinoidea</taxon>
        <taxon>Echinacea</taxon>
        <taxon>Camarodonta</taxon>
        <taxon>Echinidea</taxon>
        <taxon>Strongylocentrotidae</taxon>
        <taxon>Strongylocentrotus</taxon>
    </lineage>
</organism>
<sequence length="186" mass="21045">MNSTSWYDPLPSASTPSPMADERSRFILDVVWTILASLGVVGNVFVLVVIGSVKQLQLGVTNILIANQSLIDLLTSLLVFLWWVPPLPINEDNHIRAKIICVTFDKRYFFWSSVTASTFNLVFISLERYYAVLHPFKYKKNITTKRGMQIAVLPWYRKFQRGVMTLISRGVNFGGVNEETGSAHTT</sequence>
<evidence type="ECO:0000256" key="1">
    <source>
        <dbReference type="ARBA" id="ARBA00004370"/>
    </source>
</evidence>
<dbReference type="PRINTS" id="PR00237">
    <property type="entry name" value="GPCRRHODOPSN"/>
</dbReference>
<keyword evidence="5" id="KW-0675">Receptor</keyword>
<dbReference type="AlphaFoldDB" id="A0A7M7MZR9"/>
<dbReference type="CDD" id="cd00637">
    <property type="entry name" value="7tm_classA_rhodopsin-like"/>
    <property type="match status" value="1"/>
</dbReference>
<keyword evidence="2 5" id="KW-0812">Transmembrane</keyword>
<evidence type="ECO:0000256" key="6">
    <source>
        <dbReference type="SAM" id="Phobius"/>
    </source>
</evidence>
<dbReference type="KEGG" id="spu:115919378"/>
<keyword evidence="4 6" id="KW-0472">Membrane</keyword>
<dbReference type="GeneID" id="115919378"/>
<feature type="transmembrane region" description="Helical" evidence="6">
    <location>
        <begin position="108"/>
        <end position="130"/>
    </location>
</feature>
<keyword evidence="3 6" id="KW-1133">Transmembrane helix</keyword>
<comment type="subcellular location">
    <subcellularLocation>
        <location evidence="1">Membrane</location>
    </subcellularLocation>
</comment>
<dbReference type="InParanoid" id="A0A7M7MZR9"/>
<dbReference type="RefSeq" id="XP_030828867.1">
    <property type="nucleotide sequence ID" value="XM_030973007.1"/>
</dbReference>
<reference evidence="9" key="1">
    <citation type="submission" date="2015-02" db="EMBL/GenBank/DDBJ databases">
        <title>Genome sequencing for Strongylocentrotus purpuratus.</title>
        <authorList>
            <person name="Murali S."/>
            <person name="Liu Y."/>
            <person name="Vee V."/>
            <person name="English A."/>
            <person name="Wang M."/>
            <person name="Skinner E."/>
            <person name="Han Y."/>
            <person name="Muzny D.M."/>
            <person name="Worley K.C."/>
            <person name="Gibbs R.A."/>
        </authorList>
    </citation>
    <scope>NUCLEOTIDE SEQUENCE</scope>
</reference>
<dbReference type="Gene3D" id="1.20.1070.10">
    <property type="entry name" value="Rhodopsin 7-helix transmembrane proteins"/>
    <property type="match status" value="1"/>
</dbReference>
<keyword evidence="9" id="KW-1185">Reference proteome</keyword>
<comment type="similarity">
    <text evidence="5">Belongs to the G-protein coupled receptor 1 family.</text>
</comment>
<evidence type="ECO:0000256" key="2">
    <source>
        <dbReference type="ARBA" id="ARBA00022692"/>
    </source>
</evidence>
<dbReference type="InterPro" id="IPR017452">
    <property type="entry name" value="GPCR_Rhodpsn_7TM"/>
</dbReference>
<dbReference type="Proteomes" id="UP000007110">
    <property type="component" value="Unassembled WGS sequence"/>
</dbReference>
<reference evidence="8" key="2">
    <citation type="submission" date="2021-01" db="UniProtKB">
        <authorList>
            <consortium name="EnsemblMetazoa"/>
        </authorList>
    </citation>
    <scope>IDENTIFICATION</scope>
</reference>
<dbReference type="InterPro" id="IPR000276">
    <property type="entry name" value="GPCR_Rhodpsn"/>
</dbReference>
<dbReference type="SUPFAM" id="SSF81321">
    <property type="entry name" value="Family A G protein-coupled receptor-like"/>
    <property type="match status" value="1"/>
</dbReference>
<evidence type="ECO:0000313" key="8">
    <source>
        <dbReference type="EnsemblMetazoa" id="XP_030828867"/>
    </source>
</evidence>
<dbReference type="GO" id="GO:0016020">
    <property type="term" value="C:membrane"/>
    <property type="evidence" value="ECO:0007669"/>
    <property type="project" value="UniProtKB-SubCell"/>
</dbReference>
<evidence type="ECO:0000259" key="7">
    <source>
        <dbReference type="PROSITE" id="PS50262"/>
    </source>
</evidence>
<dbReference type="EnsemblMetazoa" id="XM_030973007">
    <property type="protein sequence ID" value="XP_030828867"/>
    <property type="gene ID" value="LOC115919378"/>
</dbReference>
<dbReference type="PROSITE" id="PS50262">
    <property type="entry name" value="G_PROTEIN_RECEP_F1_2"/>
    <property type="match status" value="1"/>
</dbReference>
<protein>
    <recommendedName>
        <fullName evidence="7">G-protein coupled receptors family 1 profile domain-containing protein</fullName>
    </recommendedName>
</protein>
<dbReference type="PANTHER" id="PTHR45698">
    <property type="entry name" value="TRACE AMINE-ASSOCIATED RECEPTOR 19N-RELATED"/>
    <property type="match status" value="1"/>
</dbReference>